<name>A0A517KWB4_9PEZI</name>
<feature type="region of interest" description="Disordered" evidence="3">
    <location>
        <begin position="1"/>
        <end position="98"/>
    </location>
</feature>
<keyword evidence="5" id="KW-1185">Reference proteome</keyword>
<feature type="compositionally biased region" description="Acidic residues" evidence="3">
    <location>
        <begin position="418"/>
        <end position="454"/>
    </location>
</feature>
<dbReference type="EMBL" id="CP042185">
    <property type="protein sequence ID" value="QDS67663.1"/>
    <property type="molecule type" value="Genomic_DNA"/>
</dbReference>
<feature type="region of interest" description="Disordered" evidence="3">
    <location>
        <begin position="413"/>
        <end position="514"/>
    </location>
</feature>
<dbReference type="PANTHER" id="PTHR16127">
    <property type="entry name" value="TAXILIN"/>
    <property type="match status" value="1"/>
</dbReference>
<feature type="coiled-coil region" evidence="2">
    <location>
        <begin position="330"/>
        <end position="399"/>
    </location>
</feature>
<gene>
    <name evidence="4" type="ORF">FKW77_004905</name>
</gene>
<evidence type="ECO:0000313" key="4">
    <source>
        <dbReference type="EMBL" id="QDS67663.1"/>
    </source>
</evidence>
<comment type="similarity">
    <text evidence="1">Belongs to the taxilin family.</text>
</comment>
<evidence type="ECO:0000256" key="3">
    <source>
        <dbReference type="SAM" id="MobiDB-lite"/>
    </source>
</evidence>
<evidence type="ECO:0008006" key="6">
    <source>
        <dbReference type="Google" id="ProtNLM"/>
    </source>
</evidence>
<organism evidence="4 5">
    <name type="scientific">Venturia effusa</name>
    <dbReference type="NCBI Taxonomy" id="50376"/>
    <lineage>
        <taxon>Eukaryota</taxon>
        <taxon>Fungi</taxon>
        <taxon>Dikarya</taxon>
        <taxon>Ascomycota</taxon>
        <taxon>Pezizomycotina</taxon>
        <taxon>Dothideomycetes</taxon>
        <taxon>Pleosporomycetidae</taxon>
        <taxon>Venturiales</taxon>
        <taxon>Venturiaceae</taxon>
        <taxon>Venturia</taxon>
    </lineage>
</organism>
<dbReference type="PANTHER" id="PTHR16127:SF13">
    <property type="entry name" value="GH01188P"/>
    <property type="match status" value="1"/>
</dbReference>
<feature type="compositionally biased region" description="Polar residues" evidence="3">
    <location>
        <begin position="479"/>
        <end position="488"/>
    </location>
</feature>
<feature type="region of interest" description="Disordered" evidence="3">
    <location>
        <begin position="138"/>
        <end position="186"/>
    </location>
</feature>
<reference evidence="4 5" key="1">
    <citation type="submission" date="2019-07" db="EMBL/GenBank/DDBJ databases">
        <title>Finished genome of Venturia effusa.</title>
        <authorList>
            <person name="Young C.A."/>
            <person name="Cox M.P."/>
            <person name="Ganley A.R.D."/>
            <person name="David W.J."/>
        </authorList>
    </citation>
    <scope>NUCLEOTIDE SEQUENCE [LARGE SCALE GENOMIC DNA]</scope>
    <source>
        <strain evidence="5">albino</strain>
    </source>
</reference>
<dbReference type="STRING" id="50376.A0A517KWB4"/>
<feature type="compositionally biased region" description="Basic and acidic residues" evidence="3">
    <location>
        <begin position="15"/>
        <end position="28"/>
    </location>
</feature>
<keyword evidence="2" id="KW-0175">Coiled coil</keyword>
<accession>A0A517KWB4</accession>
<dbReference type="Pfam" id="PF09728">
    <property type="entry name" value="Taxilin"/>
    <property type="match status" value="1"/>
</dbReference>
<feature type="compositionally biased region" description="Polar residues" evidence="3">
    <location>
        <begin position="501"/>
        <end position="514"/>
    </location>
</feature>
<evidence type="ECO:0000256" key="1">
    <source>
        <dbReference type="ARBA" id="ARBA00009550"/>
    </source>
</evidence>
<feature type="compositionally biased region" description="Basic and acidic residues" evidence="3">
    <location>
        <begin position="80"/>
        <end position="98"/>
    </location>
</feature>
<dbReference type="Proteomes" id="UP000316270">
    <property type="component" value="Chromosome 1"/>
</dbReference>
<dbReference type="OrthoDB" id="425555at2759"/>
<evidence type="ECO:0000313" key="5">
    <source>
        <dbReference type="Proteomes" id="UP000316270"/>
    </source>
</evidence>
<feature type="compositionally biased region" description="Low complexity" evidence="3">
    <location>
        <begin position="39"/>
        <end position="49"/>
    </location>
</feature>
<dbReference type="GO" id="GO:0019905">
    <property type="term" value="F:syntaxin binding"/>
    <property type="evidence" value="ECO:0007669"/>
    <property type="project" value="InterPro"/>
</dbReference>
<sequence length="514" mass="58705">MSAAQHQHQTAPIHTRRDSTQSHQDSFRAEASALPAKMANASNNGAQPAAPAPPAARKGKGKKNTDPVDTNKLLEQTMARLERDVAGDKEQEAEIEREVKKANRDLTQHLNGYKDPLARVNEIQKRFTALVGEMKRLERDHQKSKKRADQLQKEKDTAKSELSKANSLKEKLEKLSRETSNENRKLRADVQQLRDVESKMREELHDRLEQMVLDVEDVIENSNMPEEPQETLETDELFKSKFKSFVDQYELRELHFQATLRQRDLEILAHIAMLEQQRKTQEMESSKSHQLTRQVSTFSQTETELRSQLNIYVEKFKQVEDTLNNSNDLFLTFRREMEEMSKKTKRLEKENLTLSRKHEATNQNIVKMAEERQRTHKELDLLRRQNANLEKLCRGMQAQGRGQVNMALEQQQGQLDGAVDDEGTESEYEEDDDAEYEDESGEEGSYDDDTEEERIEANAVAGAQARKPFGPVPPPPQVNGANGSTQPPNGHARKGGEPPQSHLNGQQQLNGIKT</sequence>
<dbReference type="InterPro" id="IPR026183">
    <property type="entry name" value="Taxilin_fam"/>
</dbReference>
<evidence type="ECO:0000256" key="2">
    <source>
        <dbReference type="SAM" id="Coils"/>
    </source>
</evidence>
<proteinExistence type="inferred from homology"/>
<feature type="compositionally biased region" description="Polar residues" evidence="3">
    <location>
        <begin position="1"/>
        <end position="12"/>
    </location>
</feature>
<protein>
    <recommendedName>
        <fullName evidence="6">Alpha-taxilin</fullName>
    </recommendedName>
</protein>
<dbReference type="AlphaFoldDB" id="A0A517KWB4"/>